<dbReference type="STRING" id="559304.G8YNU2"/>
<feature type="region of interest" description="Disordered" evidence="14">
    <location>
        <begin position="721"/>
        <end position="754"/>
    </location>
</feature>
<evidence type="ECO:0000259" key="15">
    <source>
        <dbReference type="PROSITE" id="PS50011"/>
    </source>
</evidence>
<dbReference type="InterPro" id="IPR031850">
    <property type="entry name" value="Fungal_KA1_dom"/>
</dbReference>
<dbReference type="GO" id="GO:0060258">
    <property type="term" value="P:negative regulation of filamentous growth"/>
    <property type="evidence" value="ECO:0007669"/>
    <property type="project" value="UniProtKB-ARBA"/>
</dbReference>
<evidence type="ECO:0000256" key="3">
    <source>
        <dbReference type="ARBA" id="ARBA00012513"/>
    </source>
</evidence>
<evidence type="ECO:0000256" key="12">
    <source>
        <dbReference type="ARBA" id="ARBA00048679"/>
    </source>
</evidence>
<feature type="region of interest" description="Disordered" evidence="14">
    <location>
        <begin position="1237"/>
        <end position="1333"/>
    </location>
</feature>
<feature type="compositionally biased region" description="Polar residues" evidence="14">
    <location>
        <begin position="729"/>
        <end position="739"/>
    </location>
</feature>
<dbReference type="GO" id="GO:0005524">
    <property type="term" value="F:ATP binding"/>
    <property type="evidence" value="ECO:0007669"/>
    <property type="project" value="UniProtKB-UniRule"/>
</dbReference>
<dbReference type="PROSITE" id="PS00108">
    <property type="entry name" value="PROTEIN_KINASE_ST"/>
    <property type="match status" value="1"/>
</dbReference>
<dbReference type="InterPro" id="IPR017441">
    <property type="entry name" value="Protein_kinase_ATP_BS"/>
</dbReference>
<feature type="region of interest" description="Disordered" evidence="14">
    <location>
        <begin position="951"/>
        <end position="990"/>
    </location>
</feature>
<feature type="region of interest" description="Disordered" evidence="14">
    <location>
        <begin position="1142"/>
        <end position="1223"/>
    </location>
</feature>
<comment type="catalytic activity">
    <reaction evidence="12">
        <text>L-seryl-[protein] + ATP = O-phospho-L-seryl-[protein] + ADP + H(+)</text>
        <dbReference type="Rhea" id="RHEA:17989"/>
        <dbReference type="Rhea" id="RHEA-COMP:9863"/>
        <dbReference type="Rhea" id="RHEA-COMP:11604"/>
        <dbReference type="ChEBI" id="CHEBI:15378"/>
        <dbReference type="ChEBI" id="CHEBI:29999"/>
        <dbReference type="ChEBI" id="CHEBI:30616"/>
        <dbReference type="ChEBI" id="CHEBI:83421"/>
        <dbReference type="ChEBI" id="CHEBI:456216"/>
        <dbReference type="EC" id="2.7.11.1"/>
    </reaction>
</comment>
<evidence type="ECO:0000256" key="2">
    <source>
        <dbReference type="ARBA" id="ARBA00010791"/>
    </source>
</evidence>
<dbReference type="Pfam" id="PF16797">
    <property type="entry name" value="Fungal_KA1"/>
    <property type="match status" value="1"/>
</dbReference>
<gene>
    <name evidence="16" type="primary">Piso0_001687</name>
    <name evidence="16" type="ORF">GNLVRS01_PISO0E10498g</name>
</gene>
<feature type="domain" description="Protein kinase" evidence="15">
    <location>
        <begin position="62"/>
        <end position="327"/>
    </location>
</feature>
<keyword evidence="9 13" id="KW-0067">ATP-binding</keyword>
<dbReference type="InParanoid" id="G8YNU2"/>
<evidence type="ECO:0000256" key="1">
    <source>
        <dbReference type="ARBA" id="ARBA00004266"/>
    </source>
</evidence>
<feature type="region of interest" description="Disordered" evidence="14">
    <location>
        <begin position="39"/>
        <end position="70"/>
    </location>
</feature>
<dbReference type="SMART" id="SM00220">
    <property type="entry name" value="S_TKc"/>
    <property type="match status" value="1"/>
</dbReference>
<dbReference type="Gene3D" id="1.10.510.10">
    <property type="entry name" value="Transferase(Phosphotransferase) domain 1"/>
    <property type="match status" value="1"/>
</dbReference>
<evidence type="ECO:0000256" key="7">
    <source>
        <dbReference type="ARBA" id="ARBA00022741"/>
    </source>
</evidence>
<keyword evidence="4" id="KW-0723">Serine/threonine-protein kinase</keyword>
<dbReference type="GO" id="GO:0005940">
    <property type="term" value="C:septin ring"/>
    <property type="evidence" value="ECO:0007669"/>
    <property type="project" value="UniProtKB-ARBA"/>
</dbReference>
<evidence type="ECO:0000313" key="16">
    <source>
        <dbReference type="EMBL" id="CCE79610.1"/>
    </source>
</evidence>
<dbReference type="GO" id="GO:0030447">
    <property type="term" value="P:filamentous growth"/>
    <property type="evidence" value="ECO:0007669"/>
    <property type="project" value="UniProtKB-ARBA"/>
</dbReference>
<dbReference type="GO" id="GO:0001558">
    <property type="term" value="P:regulation of cell growth"/>
    <property type="evidence" value="ECO:0007669"/>
    <property type="project" value="UniProtKB-ARBA"/>
</dbReference>
<dbReference type="EMBL" id="FO082055">
    <property type="protein sequence ID" value="CCE79610.1"/>
    <property type="molecule type" value="Genomic_DNA"/>
</dbReference>
<feature type="region of interest" description="Disordered" evidence="14">
    <location>
        <begin position="1"/>
        <end position="25"/>
    </location>
</feature>
<evidence type="ECO:0000313" key="17">
    <source>
        <dbReference type="Proteomes" id="UP000005222"/>
    </source>
</evidence>
<feature type="region of interest" description="Disordered" evidence="14">
    <location>
        <begin position="650"/>
        <end position="685"/>
    </location>
</feature>
<keyword evidence="6" id="KW-0808">Transferase</keyword>
<evidence type="ECO:0000256" key="5">
    <source>
        <dbReference type="ARBA" id="ARBA00022553"/>
    </source>
</evidence>
<dbReference type="InterPro" id="IPR011009">
    <property type="entry name" value="Kinase-like_dom_sf"/>
</dbReference>
<dbReference type="CDD" id="cd14081">
    <property type="entry name" value="STKc_BRSK1_2"/>
    <property type="match status" value="1"/>
</dbReference>
<feature type="compositionally biased region" description="Basic and acidic residues" evidence="14">
    <location>
        <begin position="955"/>
        <end position="977"/>
    </location>
</feature>
<evidence type="ECO:0000256" key="4">
    <source>
        <dbReference type="ARBA" id="ARBA00022527"/>
    </source>
</evidence>
<protein>
    <recommendedName>
        <fullName evidence="3">non-specific serine/threonine protein kinase</fullName>
        <ecNumber evidence="3">2.7.11.1</ecNumber>
    </recommendedName>
</protein>
<dbReference type="PANTHER" id="PTHR24346">
    <property type="entry name" value="MAP/MICROTUBULE AFFINITY-REGULATING KINASE"/>
    <property type="match status" value="1"/>
</dbReference>
<feature type="binding site" evidence="13">
    <location>
        <position position="91"/>
    </location>
    <ligand>
        <name>ATP</name>
        <dbReference type="ChEBI" id="CHEBI:30616"/>
    </ligand>
</feature>
<keyword evidence="17" id="KW-1185">Reference proteome</keyword>
<keyword evidence="7 13" id="KW-0547">Nucleotide-binding</keyword>
<dbReference type="InterPro" id="IPR000719">
    <property type="entry name" value="Prot_kinase_dom"/>
</dbReference>
<evidence type="ECO:0000256" key="9">
    <source>
        <dbReference type="ARBA" id="ARBA00022840"/>
    </source>
</evidence>
<dbReference type="GO" id="GO:0035556">
    <property type="term" value="P:intracellular signal transduction"/>
    <property type="evidence" value="ECO:0007669"/>
    <property type="project" value="TreeGrafter"/>
</dbReference>
<feature type="compositionally biased region" description="Polar residues" evidence="14">
    <location>
        <begin position="978"/>
        <end position="987"/>
    </location>
</feature>
<dbReference type="FunFam" id="1.10.510.10:FF:000394">
    <property type="entry name" value="Serine/threonine-protein kinase HSL1"/>
    <property type="match status" value="1"/>
</dbReference>
<keyword evidence="10" id="KW-0175">Coiled coil</keyword>
<evidence type="ECO:0000256" key="13">
    <source>
        <dbReference type="PROSITE-ProRule" id="PRU10141"/>
    </source>
</evidence>
<evidence type="ECO:0000256" key="6">
    <source>
        <dbReference type="ARBA" id="ARBA00022679"/>
    </source>
</evidence>
<dbReference type="Proteomes" id="UP000005222">
    <property type="component" value="Chromosome E"/>
</dbReference>
<feature type="compositionally biased region" description="Polar residues" evidence="14">
    <location>
        <begin position="668"/>
        <end position="677"/>
    </location>
</feature>
<feature type="compositionally biased region" description="Basic and acidic residues" evidence="14">
    <location>
        <begin position="1142"/>
        <end position="1160"/>
    </location>
</feature>
<feature type="region of interest" description="Disordered" evidence="14">
    <location>
        <begin position="462"/>
        <end position="510"/>
    </location>
</feature>
<reference evidence="16 17" key="1">
    <citation type="journal article" date="2012" name="G3 (Bethesda)">
        <title>Pichia sorbitophila, an interspecies yeast hybrid reveals early steps of genome resolution following polyploidization.</title>
        <authorList>
            <person name="Leh Louis V."/>
            <person name="Despons L."/>
            <person name="Friedrich A."/>
            <person name="Martin T."/>
            <person name="Durrens P."/>
            <person name="Casaregola S."/>
            <person name="Neuveglise C."/>
            <person name="Fairhead C."/>
            <person name="Marck C."/>
            <person name="Cruz J.A."/>
            <person name="Straub M.L."/>
            <person name="Kugler V."/>
            <person name="Sacerdot C."/>
            <person name="Uzunov Z."/>
            <person name="Thierry A."/>
            <person name="Weiss S."/>
            <person name="Bleykasten C."/>
            <person name="De Montigny J."/>
            <person name="Jacques N."/>
            <person name="Jung P."/>
            <person name="Lemaire M."/>
            <person name="Mallet S."/>
            <person name="Morel G."/>
            <person name="Richard G.F."/>
            <person name="Sarkar A."/>
            <person name="Savel G."/>
            <person name="Schacherer J."/>
            <person name="Seret M.L."/>
            <person name="Talla E."/>
            <person name="Samson G."/>
            <person name="Jubin C."/>
            <person name="Poulain J."/>
            <person name="Vacherie B."/>
            <person name="Barbe V."/>
            <person name="Pelletier E."/>
            <person name="Sherman D.J."/>
            <person name="Westhof E."/>
            <person name="Weissenbach J."/>
            <person name="Baret P.V."/>
            <person name="Wincker P."/>
            <person name="Gaillardin C."/>
            <person name="Dujon B."/>
            <person name="Souciet J.L."/>
        </authorList>
    </citation>
    <scope>NUCLEOTIDE SEQUENCE [LARGE SCALE GENOMIC DNA]</scope>
    <source>
        <strain evidence="17">ATCC MYA-4447 / BCRC 22081 / CBS 7064 / NBRC 10061 / NRRL Y-12695</strain>
    </source>
</reference>
<dbReference type="PROSITE" id="PS00107">
    <property type="entry name" value="PROTEIN_KINASE_ATP"/>
    <property type="match status" value="1"/>
</dbReference>
<proteinExistence type="inferred from homology"/>
<feature type="compositionally biased region" description="Polar residues" evidence="14">
    <location>
        <begin position="39"/>
        <end position="49"/>
    </location>
</feature>
<name>G8YNU2_PICSO</name>
<dbReference type="GO" id="GO:0004674">
    <property type="term" value="F:protein serine/threonine kinase activity"/>
    <property type="evidence" value="ECO:0007669"/>
    <property type="project" value="UniProtKB-KW"/>
</dbReference>
<dbReference type="HOGENOM" id="CLU_003363_2_0_1"/>
<keyword evidence="5" id="KW-0597">Phosphoprotein</keyword>
<accession>G8YNU2</accession>
<sequence>MATAVQEMSVHSLNPSFTRSSTENVDKVVQSVTNATKRLSQISTNTNNSAKKRKTQNRIGPWKLGRTLGRGSTGRVRLAKNMQTGQLAAVKIVPKSNFKKLENPKYRRNSVSESGLPYGIEREIIIMKLMSHPNIMGLYDVWENKNDLYLILEYIEGGELFDYLIKKGKLQEHEAVSYFKQIIFGINYLHQFNICHRDLKPENLLLDFNKNIKIADFGMAALEVDAKLLETSCGSPHYASPEIVAGKNYHGAPSDIWSCGIILFALLTGHLPFDDENIRRLLLKVQNGKFVMPPSLSPEAKDLISKMLKVDPMERITIKEILQHPLLVRYPAATVSQGNSVDVKSLSTIPIQSEDKIDKEILKNLSVLFHNCDEAMITSRLLSKDQCSEKLFYHLLMKYRNEHASSGTEYDDSDLTGSDSRQTIPRSTSIIKTTVVDNVTGEKRTTVKKVANSNSNKSIKVAKRKKGISASTSAVSNVGSETSLRKGTAAKNASSVSKHGGSNRMGSTEVLGNITNTVPSFKASTSFSRKKNLAAKSTLAKQSSSRSIKKKPQQSPPKLDRKLTGLNGLSELAGMTGDNNLKRIRNRQLSGAFGNNSLLNFESICQSVFNDKFDNEAESNPATSNMTKQFPSSNEKWRFISTSTETSAIFPDKISSRSDPSTQEKENVSSSSRNLNNKEGIVPRRNENKLAPLLARERELAARVHSTNDARERKLRELDAEERLRQQKSDAVSSKTSVESTRRNFTEPATIPSLDPKVNKQSLLRAKTLSAKMRRPVLTEKNENTVKVLQRLGVPVELNETSKLDDYSKTSSSKNLTRYLQDLPSDKRSSTSSVTIEQFNELEKGNNSLVKPVSSKGQISTIISSGSPKEEVKRSTAYRSLLSTNGDNESVRTKDSGLSDKFTFNKPDVSLQRSRRSLIPNPKFSRFSFASILNSGFGSDRNAFDLNSSGTVIKRSQEKPKDSIPRSPKLSDVRETQTEYSDQAENNRPSRDLVGLGIISNSKTSMVPSSNEEADGDNFVSVAVKSDNEMDTSTPPKYMTTIYGDELQDTLLHGLSSRSTLTPSFSVAEGSIQDSQPSKFTKKDANHNDVYSSILDHNRSRALDSKGTFSVHNLESGRSGDDTIESMYKDYASIYDEKRSMKSRDLHRNSPYKISKESPEKTMLNTKSFDVAQETPAEVVSHSQESNLDDDTIGSSFTDNRRGDLKNESRNIEIVDHSSLASGTNHAEANKNFEADHGNIQEENGGDGKCLSHQSGLNQENGPEDVDQGKDDEVPKPDQSQALETPLLSVNKRSPDSNIRESTASTQIFSYMKLPQTTHTTPEEDKQEEIDDCKPERYSSVLRRLSLRPKREAPKAPILEWDDGADKGHNRFSRMSIASKFDKFGRSKKAKPPSPRKENWFMKLLHSIGAASRSCNDRKINQNEKDSVVSSNNLYIFDSTLSTEELGRAFRRALEIKNIEGSVTKVEIDEEFGLFSGTIPAKYANGRKLKFKIEIINLNNFASLQLIKLKGSKKGFKNLVKTAKYIIDSEEDILKHKKVETNTAK</sequence>
<dbReference type="OrthoDB" id="504170at2759"/>
<feature type="compositionally biased region" description="Polar residues" evidence="14">
    <location>
        <begin position="9"/>
        <end position="23"/>
    </location>
</feature>
<evidence type="ECO:0000256" key="10">
    <source>
        <dbReference type="ARBA" id="ARBA00023054"/>
    </source>
</evidence>
<feature type="compositionally biased region" description="Polar residues" evidence="14">
    <location>
        <begin position="469"/>
        <end position="482"/>
    </location>
</feature>
<evidence type="ECO:0000256" key="8">
    <source>
        <dbReference type="ARBA" id="ARBA00022777"/>
    </source>
</evidence>
<feature type="compositionally biased region" description="Polar residues" evidence="14">
    <location>
        <begin position="1252"/>
        <end position="1261"/>
    </location>
</feature>
<feature type="region of interest" description="Disordered" evidence="14">
    <location>
        <begin position="525"/>
        <end position="564"/>
    </location>
</feature>
<feature type="compositionally biased region" description="Basic and acidic residues" evidence="14">
    <location>
        <begin position="1267"/>
        <end position="1276"/>
    </location>
</feature>
<organism evidence="16 17">
    <name type="scientific">Pichia sorbitophila (strain ATCC MYA-4447 / BCRC 22081 / CBS 7064 / NBRC 10061 / NRRL Y-12695)</name>
    <name type="common">Hybrid yeast</name>
    <dbReference type="NCBI Taxonomy" id="559304"/>
    <lineage>
        <taxon>Eukaryota</taxon>
        <taxon>Fungi</taxon>
        <taxon>Dikarya</taxon>
        <taxon>Ascomycota</taxon>
        <taxon>Saccharomycotina</taxon>
        <taxon>Pichiomycetes</taxon>
        <taxon>Debaryomycetaceae</taxon>
        <taxon>Millerozyma</taxon>
    </lineage>
</organism>
<comment type="catalytic activity">
    <reaction evidence="11">
        <text>L-threonyl-[protein] + ATP = O-phospho-L-threonyl-[protein] + ADP + H(+)</text>
        <dbReference type="Rhea" id="RHEA:46608"/>
        <dbReference type="Rhea" id="RHEA-COMP:11060"/>
        <dbReference type="Rhea" id="RHEA-COMP:11605"/>
        <dbReference type="ChEBI" id="CHEBI:15378"/>
        <dbReference type="ChEBI" id="CHEBI:30013"/>
        <dbReference type="ChEBI" id="CHEBI:30616"/>
        <dbReference type="ChEBI" id="CHEBI:61977"/>
        <dbReference type="ChEBI" id="CHEBI:456216"/>
        <dbReference type="EC" id="2.7.11.1"/>
    </reaction>
</comment>
<dbReference type="GO" id="GO:0005935">
    <property type="term" value="C:cellular bud neck"/>
    <property type="evidence" value="ECO:0007669"/>
    <property type="project" value="UniProtKB-SubCell"/>
</dbReference>
<evidence type="ECO:0000256" key="11">
    <source>
        <dbReference type="ARBA" id="ARBA00047899"/>
    </source>
</evidence>
<dbReference type="InterPro" id="IPR008271">
    <property type="entry name" value="Ser/Thr_kinase_AS"/>
</dbReference>
<keyword evidence="8" id="KW-0418">Kinase</keyword>
<dbReference type="PANTHER" id="PTHR24346:SF110">
    <property type="entry name" value="NON-SPECIFIC SERINE_THREONINE PROTEIN KINASE"/>
    <property type="match status" value="1"/>
</dbReference>
<evidence type="ECO:0000256" key="14">
    <source>
        <dbReference type="SAM" id="MobiDB-lite"/>
    </source>
</evidence>
<feature type="compositionally biased region" description="Basic and acidic residues" evidence="14">
    <location>
        <begin position="1199"/>
        <end position="1216"/>
    </location>
</feature>
<feature type="compositionally biased region" description="Polar residues" evidence="14">
    <location>
        <begin position="415"/>
        <end position="424"/>
    </location>
</feature>
<feature type="region of interest" description="Disordered" evidence="14">
    <location>
        <begin position="405"/>
        <end position="424"/>
    </location>
</feature>
<comment type="similarity">
    <text evidence="2">Belongs to the protein kinase superfamily. CAMK Ser/Thr protein kinase family. NIM1 subfamily.</text>
</comment>
<feature type="compositionally biased region" description="Polar residues" evidence="14">
    <location>
        <begin position="1300"/>
        <end position="1320"/>
    </location>
</feature>
<dbReference type="Pfam" id="PF00069">
    <property type="entry name" value="Pkinase"/>
    <property type="match status" value="1"/>
</dbReference>
<dbReference type="PROSITE" id="PS50011">
    <property type="entry name" value="PROTEIN_KINASE_DOM"/>
    <property type="match status" value="1"/>
</dbReference>
<dbReference type="eggNOG" id="KOG0588">
    <property type="taxonomic scope" value="Eukaryota"/>
</dbReference>
<dbReference type="SUPFAM" id="SSF56112">
    <property type="entry name" value="Protein kinase-like (PK-like)"/>
    <property type="match status" value="1"/>
</dbReference>
<comment type="subcellular location">
    <subcellularLocation>
        <location evidence="1">Bud neck</location>
    </subcellularLocation>
</comment>
<dbReference type="OMA" id="KGHNRFS"/>
<dbReference type="EC" id="2.7.11.1" evidence="3"/>